<organism evidence="2 3">
    <name type="scientific">Lentinula raphanica</name>
    <dbReference type="NCBI Taxonomy" id="153919"/>
    <lineage>
        <taxon>Eukaryota</taxon>
        <taxon>Fungi</taxon>
        <taxon>Dikarya</taxon>
        <taxon>Basidiomycota</taxon>
        <taxon>Agaricomycotina</taxon>
        <taxon>Agaricomycetes</taxon>
        <taxon>Agaricomycetidae</taxon>
        <taxon>Agaricales</taxon>
        <taxon>Marasmiineae</taxon>
        <taxon>Omphalotaceae</taxon>
        <taxon>Lentinula</taxon>
    </lineage>
</organism>
<evidence type="ECO:0000313" key="3">
    <source>
        <dbReference type="Proteomes" id="UP001163846"/>
    </source>
</evidence>
<feature type="region of interest" description="Disordered" evidence="1">
    <location>
        <begin position="31"/>
        <end position="70"/>
    </location>
</feature>
<gene>
    <name evidence="2" type="ORF">F5878DRAFT_153509</name>
</gene>
<reference evidence="2" key="1">
    <citation type="submission" date="2022-08" db="EMBL/GenBank/DDBJ databases">
        <authorList>
            <consortium name="DOE Joint Genome Institute"/>
            <person name="Min B."/>
            <person name="Riley R."/>
            <person name="Sierra-Patev S."/>
            <person name="Naranjo-Ortiz M."/>
            <person name="Looney B."/>
            <person name="Konkel Z."/>
            <person name="Slot J.C."/>
            <person name="Sakamoto Y."/>
            <person name="Steenwyk J.L."/>
            <person name="Rokas A."/>
            <person name="Carro J."/>
            <person name="Camarero S."/>
            <person name="Ferreira P."/>
            <person name="Molpeceres G."/>
            <person name="Ruiz-Duenas F.J."/>
            <person name="Serrano A."/>
            <person name="Henrissat B."/>
            <person name="Drula E."/>
            <person name="Hughes K.W."/>
            <person name="Mata J.L."/>
            <person name="Ishikawa N.K."/>
            <person name="Vargas-Isla R."/>
            <person name="Ushijima S."/>
            <person name="Smith C.A."/>
            <person name="Ahrendt S."/>
            <person name="Andreopoulos W."/>
            <person name="He G."/>
            <person name="Labutti K."/>
            <person name="Lipzen A."/>
            <person name="Ng V."/>
            <person name="Sandor L."/>
            <person name="Barry K."/>
            <person name="Martinez A.T."/>
            <person name="Xiao Y."/>
            <person name="Gibbons J.G."/>
            <person name="Terashima K."/>
            <person name="Hibbett D.S."/>
            <person name="Grigoriev I.V."/>
        </authorList>
    </citation>
    <scope>NUCLEOTIDE SEQUENCE</scope>
    <source>
        <strain evidence="2">TFB9207</strain>
    </source>
</reference>
<sequence>MPQPTLVDTQHSYLELAQMLILTADALRDAAAASDSSDSDDSSDSESSSDSNSESDTNDSDDSDSDNERFGDKEAADLLELQAVLFVNLAMSLVGDGSRGPYFQLPKSKDFFECCLSAPDRIFRFIFRIGRPMFEYLVEILGINPIFQSTGRKPQRHVKYQLAAFLIRYGTLGADVQGTALKLSIGYGSVVLYCRRMVRALRELKDIEDWIQELYREWGWLTDTVCCKAG</sequence>
<evidence type="ECO:0000256" key="1">
    <source>
        <dbReference type="SAM" id="MobiDB-lite"/>
    </source>
</evidence>
<feature type="compositionally biased region" description="Acidic residues" evidence="1">
    <location>
        <begin position="56"/>
        <end position="65"/>
    </location>
</feature>
<evidence type="ECO:0000313" key="2">
    <source>
        <dbReference type="EMBL" id="KAJ3838790.1"/>
    </source>
</evidence>
<protein>
    <submittedName>
        <fullName evidence="2">Uncharacterized protein</fullName>
    </submittedName>
</protein>
<accession>A0AA38P9I6</accession>
<feature type="compositionally biased region" description="Low complexity" evidence="1">
    <location>
        <begin position="45"/>
        <end position="55"/>
    </location>
</feature>
<keyword evidence="3" id="KW-1185">Reference proteome</keyword>
<proteinExistence type="predicted"/>
<dbReference type="AlphaFoldDB" id="A0AA38P9I6"/>
<dbReference type="EMBL" id="MU806163">
    <property type="protein sequence ID" value="KAJ3838790.1"/>
    <property type="molecule type" value="Genomic_DNA"/>
</dbReference>
<comment type="caution">
    <text evidence="2">The sequence shown here is derived from an EMBL/GenBank/DDBJ whole genome shotgun (WGS) entry which is preliminary data.</text>
</comment>
<name>A0AA38P9I6_9AGAR</name>
<dbReference type="Proteomes" id="UP001163846">
    <property type="component" value="Unassembled WGS sequence"/>
</dbReference>